<dbReference type="SUPFAM" id="SSF52540">
    <property type="entry name" value="P-loop containing nucleoside triphosphate hydrolases"/>
    <property type="match status" value="1"/>
</dbReference>
<dbReference type="OrthoDB" id="365981at2759"/>
<dbReference type="GO" id="GO:0005524">
    <property type="term" value="F:ATP binding"/>
    <property type="evidence" value="ECO:0007669"/>
    <property type="project" value="UniProtKB-KW"/>
</dbReference>
<dbReference type="InParanoid" id="A0A0D2UT94"/>
<dbReference type="GO" id="GO:0006270">
    <property type="term" value="P:DNA replication initiation"/>
    <property type="evidence" value="ECO:0007669"/>
    <property type="project" value="TreeGrafter"/>
</dbReference>
<evidence type="ECO:0000256" key="1">
    <source>
        <dbReference type="ARBA" id="ARBA00004123"/>
    </source>
</evidence>
<dbReference type="PANTHER" id="PTHR12705:SF0">
    <property type="entry name" value="ORIGIN RECOGNITION COMPLEX SUBUNIT 5"/>
    <property type="match status" value="1"/>
</dbReference>
<dbReference type="PhylomeDB" id="A0A0D2UT94"/>
<evidence type="ECO:0000256" key="6">
    <source>
        <dbReference type="ARBA" id="ARBA00023242"/>
    </source>
</evidence>
<comment type="similarity">
    <text evidence="2">Belongs to the ORC5 family.</text>
</comment>
<accession>A0A0D2UT94</accession>
<evidence type="ECO:0000256" key="8">
    <source>
        <dbReference type="SAM" id="MobiDB-lite"/>
    </source>
</evidence>
<sequence length="381" mass="42093">MQSHLLTMPEVLVEPRFESPTAAPTAAAAATPTATTTATPTATTSTMAAAVLRLPGRAAEIAAYGALLGQRESTVPAIFVYGHTATGKTLVVKSVLRHHNVRHAYVSCVDKYTLRLLFEAVLDQLFGHVPSQADGFTSRVRCDNLSDFVSLLVEAIDTVPAEQRSSSLPAASSGQVHQPTVHLVFDNAERLRDFSTATLLPALLRLRELTMRNICVTLISELVWDKFRAGTGAPDPYVMYFAPYSQAVSVEIIAAERPALQVPSELFQEFIKLLWNVFHGPCRDLNELRHLAQLLFPVYCEPVLQGTVESSDSVRLWRHIDPYFRKVLAKLYLREISDSEWGRVQQQAHEFAASGTSSASIGKVQRRISDRCCKVNLDSQF</sequence>
<evidence type="ECO:0000313" key="11">
    <source>
        <dbReference type="EMBL" id="KJE98191.1"/>
    </source>
</evidence>
<keyword evidence="6" id="KW-0539">Nucleus</keyword>
<name>A0A0D2UT94_CAPO3</name>
<keyword evidence="12" id="KW-1185">Reference proteome</keyword>
<evidence type="ECO:0000256" key="5">
    <source>
        <dbReference type="ARBA" id="ARBA00022840"/>
    </source>
</evidence>
<gene>
    <name evidence="11" type="ORF">CAOG_008193</name>
</gene>
<evidence type="ECO:0000313" key="12">
    <source>
        <dbReference type="Proteomes" id="UP000008743"/>
    </source>
</evidence>
<dbReference type="InterPro" id="IPR041664">
    <property type="entry name" value="AAA_16"/>
</dbReference>
<feature type="domain" description="ORC5 lid" evidence="10">
    <location>
        <begin position="268"/>
        <end position="333"/>
    </location>
</feature>
<evidence type="ECO:0000256" key="2">
    <source>
        <dbReference type="ARBA" id="ARBA00006269"/>
    </source>
</evidence>
<dbReference type="InterPro" id="IPR027417">
    <property type="entry name" value="P-loop_NTPase"/>
</dbReference>
<dbReference type="Pfam" id="PF13191">
    <property type="entry name" value="AAA_16"/>
    <property type="match status" value="1"/>
</dbReference>
<dbReference type="Pfam" id="PF21639">
    <property type="entry name" value="ORC5_lid"/>
    <property type="match status" value="1"/>
</dbReference>
<dbReference type="eggNOG" id="KOG2543">
    <property type="taxonomic scope" value="Eukaryota"/>
</dbReference>
<dbReference type="PANTHER" id="PTHR12705">
    <property type="entry name" value="ORIGIN RECOGNITION COMPLEX SUBUNIT 5"/>
    <property type="match status" value="1"/>
</dbReference>
<feature type="domain" description="Orc1-like AAA ATPase" evidence="9">
    <location>
        <begin position="53"/>
        <end position="216"/>
    </location>
</feature>
<dbReference type="Gene3D" id="3.40.50.300">
    <property type="entry name" value="P-loop containing nucleotide triphosphate hydrolases"/>
    <property type="match status" value="1"/>
</dbReference>
<keyword evidence="5" id="KW-0067">ATP-binding</keyword>
<evidence type="ECO:0000256" key="4">
    <source>
        <dbReference type="ARBA" id="ARBA00022741"/>
    </source>
</evidence>
<reference evidence="12" key="1">
    <citation type="submission" date="2011-02" db="EMBL/GenBank/DDBJ databases">
        <title>The Genome Sequence of Capsaspora owczarzaki ATCC 30864.</title>
        <authorList>
            <person name="Russ C."/>
            <person name="Cuomo C."/>
            <person name="Burger G."/>
            <person name="Gray M.W."/>
            <person name="Holland P.W.H."/>
            <person name="King N."/>
            <person name="Lang F.B.F."/>
            <person name="Roger A.J."/>
            <person name="Ruiz-Trillo I."/>
            <person name="Young S.K."/>
            <person name="Zeng Q."/>
            <person name="Gargeya S."/>
            <person name="Alvarado L."/>
            <person name="Berlin A."/>
            <person name="Chapman S.B."/>
            <person name="Chen Z."/>
            <person name="Freedman E."/>
            <person name="Gellesch M."/>
            <person name="Goldberg J."/>
            <person name="Griggs A."/>
            <person name="Gujja S."/>
            <person name="Heilman E."/>
            <person name="Heiman D."/>
            <person name="Howarth C."/>
            <person name="Mehta T."/>
            <person name="Neiman D."/>
            <person name="Pearson M."/>
            <person name="Roberts A."/>
            <person name="Saif S."/>
            <person name="Shea T."/>
            <person name="Shenoy N."/>
            <person name="Sisk P."/>
            <person name="Stolte C."/>
            <person name="Sykes S."/>
            <person name="White J."/>
            <person name="Yandava C."/>
            <person name="Haas B."/>
            <person name="Nusbaum C."/>
            <person name="Birren B."/>
        </authorList>
    </citation>
    <scope>NUCLEOTIDE SEQUENCE</scope>
    <source>
        <strain evidence="12">ATCC 30864</strain>
    </source>
</reference>
<feature type="region of interest" description="Disordered" evidence="8">
    <location>
        <begin position="22"/>
        <end position="42"/>
    </location>
</feature>
<dbReference type="AlphaFoldDB" id="A0A0D2UT94"/>
<evidence type="ECO:0000259" key="10">
    <source>
        <dbReference type="Pfam" id="PF21639"/>
    </source>
</evidence>
<dbReference type="EMBL" id="KE346376">
    <property type="protein sequence ID" value="KJE98191.1"/>
    <property type="molecule type" value="Genomic_DNA"/>
</dbReference>
<evidence type="ECO:0000256" key="3">
    <source>
        <dbReference type="ARBA" id="ARBA00022705"/>
    </source>
</evidence>
<keyword evidence="4" id="KW-0547">Nucleotide-binding</keyword>
<evidence type="ECO:0000256" key="7">
    <source>
        <dbReference type="ARBA" id="ARBA00069657"/>
    </source>
</evidence>
<dbReference type="FunCoup" id="A0A0D2UT94">
    <property type="interactions" value="768"/>
</dbReference>
<comment type="subcellular location">
    <subcellularLocation>
        <location evidence="1">Nucleus</location>
    </subcellularLocation>
</comment>
<dbReference type="GO" id="GO:0003688">
    <property type="term" value="F:DNA replication origin binding"/>
    <property type="evidence" value="ECO:0007669"/>
    <property type="project" value="TreeGrafter"/>
</dbReference>
<protein>
    <recommendedName>
        <fullName evidence="7">Origin recognition complex subunit 5</fullName>
    </recommendedName>
</protein>
<dbReference type="InterPro" id="IPR048866">
    <property type="entry name" value="ORC5_lid"/>
</dbReference>
<evidence type="ECO:0000259" key="9">
    <source>
        <dbReference type="Pfam" id="PF13191"/>
    </source>
</evidence>
<dbReference type="InterPro" id="IPR020796">
    <property type="entry name" value="ORC5"/>
</dbReference>
<organism evidence="11 12">
    <name type="scientific">Capsaspora owczarzaki (strain ATCC 30864)</name>
    <dbReference type="NCBI Taxonomy" id="595528"/>
    <lineage>
        <taxon>Eukaryota</taxon>
        <taxon>Filasterea</taxon>
        <taxon>Capsaspora</taxon>
    </lineage>
</organism>
<dbReference type="STRING" id="595528.A0A0D2UT94"/>
<dbReference type="FunFam" id="3.40.50.300:FF:000673">
    <property type="entry name" value="Origin recognition complex subunit 5"/>
    <property type="match status" value="1"/>
</dbReference>
<dbReference type="GO" id="GO:0005664">
    <property type="term" value="C:nuclear origin of replication recognition complex"/>
    <property type="evidence" value="ECO:0007669"/>
    <property type="project" value="TreeGrafter"/>
</dbReference>
<proteinExistence type="inferred from homology"/>
<dbReference type="Proteomes" id="UP000008743">
    <property type="component" value="Unassembled WGS sequence"/>
</dbReference>
<keyword evidence="3" id="KW-0235">DNA replication</keyword>